<organism evidence="2 3">
    <name type="scientific">Leersia perrieri</name>
    <dbReference type="NCBI Taxonomy" id="77586"/>
    <lineage>
        <taxon>Eukaryota</taxon>
        <taxon>Viridiplantae</taxon>
        <taxon>Streptophyta</taxon>
        <taxon>Embryophyta</taxon>
        <taxon>Tracheophyta</taxon>
        <taxon>Spermatophyta</taxon>
        <taxon>Magnoliopsida</taxon>
        <taxon>Liliopsida</taxon>
        <taxon>Poales</taxon>
        <taxon>Poaceae</taxon>
        <taxon>BOP clade</taxon>
        <taxon>Oryzoideae</taxon>
        <taxon>Oryzeae</taxon>
        <taxon>Oryzinae</taxon>
        <taxon>Leersia</taxon>
    </lineage>
</organism>
<dbReference type="AlphaFoldDB" id="A0A0D9Y0V1"/>
<evidence type="ECO:0000313" key="3">
    <source>
        <dbReference type="Proteomes" id="UP000032180"/>
    </source>
</evidence>
<dbReference type="Gramene" id="LPERR12G14170.1">
    <property type="protein sequence ID" value="LPERR12G14170.1"/>
    <property type="gene ID" value="LPERR12G14170"/>
</dbReference>
<feature type="compositionally biased region" description="Polar residues" evidence="1">
    <location>
        <begin position="74"/>
        <end position="88"/>
    </location>
</feature>
<dbReference type="EnsemblPlants" id="LPERR12G14170.1">
    <property type="protein sequence ID" value="LPERR12G14170.1"/>
    <property type="gene ID" value="LPERR12G14170"/>
</dbReference>
<keyword evidence="3" id="KW-1185">Reference proteome</keyword>
<dbReference type="HOGENOM" id="CLU_1637845_0_0_1"/>
<proteinExistence type="predicted"/>
<dbReference type="Proteomes" id="UP000032180">
    <property type="component" value="Chromosome 12"/>
</dbReference>
<feature type="region of interest" description="Disordered" evidence="1">
    <location>
        <begin position="1"/>
        <end position="46"/>
    </location>
</feature>
<evidence type="ECO:0000256" key="1">
    <source>
        <dbReference type="SAM" id="MobiDB-lite"/>
    </source>
</evidence>
<name>A0A0D9Y0V1_9ORYZ</name>
<sequence length="162" mass="18500">MTRMSKKSPKTALNENQEADGSLDTEATGRKLMSVDAGGGSPWGKPLATRTTRKFYPLLWLMMGMGIGIKKSKQTQLQSNTTSRFCRTQQEKKRSMKRMRWEKKRTLGTFLVCSDEEEKHWTDDCPDGGVNQKIESFYQTAHKIFPSQLSSCNNQQKQRGKN</sequence>
<feature type="region of interest" description="Disordered" evidence="1">
    <location>
        <begin position="73"/>
        <end position="99"/>
    </location>
</feature>
<reference evidence="2 3" key="1">
    <citation type="submission" date="2012-08" db="EMBL/GenBank/DDBJ databases">
        <title>Oryza genome evolution.</title>
        <authorList>
            <person name="Wing R.A."/>
        </authorList>
    </citation>
    <scope>NUCLEOTIDE SEQUENCE</scope>
</reference>
<accession>A0A0D9Y0V1</accession>
<reference evidence="3" key="2">
    <citation type="submission" date="2013-12" db="EMBL/GenBank/DDBJ databases">
        <authorList>
            <person name="Yu Y."/>
            <person name="Lee S."/>
            <person name="de Baynast K."/>
            <person name="Wissotski M."/>
            <person name="Liu L."/>
            <person name="Talag J."/>
            <person name="Goicoechea J."/>
            <person name="Angelova A."/>
            <person name="Jetty R."/>
            <person name="Kudrna D."/>
            <person name="Golser W."/>
            <person name="Rivera L."/>
            <person name="Zhang J."/>
            <person name="Wing R."/>
        </authorList>
    </citation>
    <scope>NUCLEOTIDE SEQUENCE</scope>
</reference>
<protein>
    <submittedName>
        <fullName evidence="2">Uncharacterized protein</fullName>
    </submittedName>
</protein>
<reference evidence="2" key="3">
    <citation type="submission" date="2015-04" db="UniProtKB">
        <authorList>
            <consortium name="EnsemblPlants"/>
        </authorList>
    </citation>
    <scope>IDENTIFICATION</scope>
</reference>
<evidence type="ECO:0000313" key="2">
    <source>
        <dbReference type="EnsemblPlants" id="LPERR12G14170.1"/>
    </source>
</evidence>